<dbReference type="Gene3D" id="6.10.250.290">
    <property type="match status" value="1"/>
</dbReference>
<evidence type="ECO:0000256" key="1">
    <source>
        <dbReference type="ARBA" id="ARBA00008889"/>
    </source>
</evidence>
<organism evidence="6">
    <name type="scientific">uncultured bacterium</name>
    <name type="common">gcode 4</name>
    <dbReference type="NCBI Taxonomy" id="1234023"/>
    <lineage>
        <taxon>Bacteria</taxon>
        <taxon>environmental samples</taxon>
    </lineage>
</organism>
<dbReference type="NCBIfam" id="NF000955">
    <property type="entry name" value="PRK00099.1-1"/>
    <property type="match status" value="1"/>
</dbReference>
<gene>
    <name evidence="6" type="ORF">ACD_80C00124G0002</name>
</gene>
<sequence>MTITKGKKDELFAKYKADLNGATNAVIVQQKSIPVNVANKIRIDMKATHGDMNIIKKRIFVKAIKDVGLEEINVDALEGSVFALYAHENEFGPLKVINKYLKELKKDNKGSEFIFLGGWFEKKWQGAEYVNELANVPTKEELLSKLCYLFNYPLQSFACVLSEIAKKSGVVVEVKAEVKVEVKEEVKAEEAPTAEAKVEEIPAAE</sequence>
<evidence type="ECO:0000256" key="4">
    <source>
        <dbReference type="ARBA" id="ARBA00035202"/>
    </source>
</evidence>
<dbReference type="GO" id="GO:1990904">
    <property type="term" value="C:ribonucleoprotein complex"/>
    <property type="evidence" value="ECO:0007669"/>
    <property type="project" value="UniProtKB-KW"/>
</dbReference>
<evidence type="ECO:0000256" key="5">
    <source>
        <dbReference type="ARBA" id="ARBA00035502"/>
    </source>
</evidence>
<proteinExistence type="inferred from homology"/>
<protein>
    <recommendedName>
        <fullName evidence="4">Large ribosomal subunit protein uL10</fullName>
    </recommendedName>
    <alternativeName>
        <fullName evidence="5">50S ribosomal protein L10</fullName>
    </alternativeName>
</protein>
<comment type="caution">
    <text evidence="6">The sequence shown here is derived from an EMBL/GenBank/DDBJ whole genome shotgun (WGS) entry which is preliminary data.</text>
</comment>
<evidence type="ECO:0000313" key="6">
    <source>
        <dbReference type="EMBL" id="EKD25059.1"/>
    </source>
</evidence>
<accession>K1YI75</accession>
<dbReference type="GO" id="GO:0005840">
    <property type="term" value="C:ribosome"/>
    <property type="evidence" value="ECO:0007669"/>
    <property type="project" value="UniProtKB-KW"/>
</dbReference>
<name>K1YI75_9BACT</name>
<dbReference type="InterPro" id="IPR001790">
    <property type="entry name" value="Ribosomal_uL10"/>
</dbReference>
<comment type="similarity">
    <text evidence="1">Belongs to the universal ribosomal protein uL10 family.</text>
</comment>
<dbReference type="SUPFAM" id="SSF160369">
    <property type="entry name" value="Ribosomal protein L10-like"/>
    <property type="match status" value="1"/>
</dbReference>
<dbReference type="EMBL" id="AMFJ01036131">
    <property type="protein sequence ID" value="EKD25059.1"/>
    <property type="molecule type" value="Genomic_DNA"/>
</dbReference>
<dbReference type="PANTHER" id="PTHR11560">
    <property type="entry name" value="39S RIBOSOMAL PROTEIN L10, MITOCHONDRIAL"/>
    <property type="match status" value="1"/>
</dbReference>
<evidence type="ECO:0000256" key="3">
    <source>
        <dbReference type="ARBA" id="ARBA00023274"/>
    </source>
</evidence>
<keyword evidence="2 6" id="KW-0689">Ribosomal protein</keyword>
<dbReference type="Gene3D" id="3.30.70.1730">
    <property type="match status" value="1"/>
</dbReference>
<reference evidence="6" key="1">
    <citation type="journal article" date="2012" name="Science">
        <title>Fermentation, hydrogen, and sulfur metabolism in multiple uncultivated bacterial phyla.</title>
        <authorList>
            <person name="Wrighton K.C."/>
            <person name="Thomas B.C."/>
            <person name="Sharon I."/>
            <person name="Miller C.S."/>
            <person name="Castelle C.J."/>
            <person name="VerBerkmoes N.C."/>
            <person name="Wilkins M.J."/>
            <person name="Hettich R.L."/>
            <person name="Lipton M.S."/>
            <person name="Williams K.H."/>
            <person name="Long P.E."/>
            <person name="Banfield J.F."/>
        </authorList>
    </citation>
    <scope>NUCLEOTIDE SEQUENCE [LARGE SCALE GENOMIC DNA]</scope>
</reference>
<dbReference type="Pfam" id="PF00466">
    <property type="entry name" value="Ribosomal_L10"/>
    <property type="match status" value="1"/>
</dbReference>
<dbReference type="InterPro" id="IPR047865">
    <property type="entry name" value="Ribosomal_uL10_bac_type"/>
</dbReference>
<dbReference type="AlphaFoldDB" id="K1YI75"/>
<evidence type="ECO:0000256" key="2">
    <source>
        <dbReference type="ARBA" id="ARBA00022980"/>
    </source>
</evidence>
<keyword evidence="3" id="KW-0687">Ribonucleoprotein</keyword>
<dbReference type="InterPro" id="IPR043141">
    <property type="entry name" value="Ribosomal_uL10-like_sf"/>
</dbReference>